<name>A0ACC1ASJ4_9ROSI</name>
<protein>
    <submittedName>
        <fullName evidence="1">Uncharacterized protein</fullName>
    </submittedName>
</protein>
<keyword evidence="2" id="KW-1185">Reference proteome</keyword>
<dbReference type="Proteomes" id="UP001164250">
    <property type="component" value="Chromosome 8"/>
</dbReference>
<reference evidence="2" key="1">
    <citation type="journal article" date="2023" name="G3 (Bethesda)">
        <title>Genome assembly and association tests identify interacting loci associated with vigor, precocity, and sex in interspecific pistachio rootstocks.</title>
        <authorList>
            <person name="Palmer W."/>
            <person name="Jacygrad E."/>
            <person name="Sagayaradj S."/>
            <person name="Cavanaugh K."/>
            <person name="Han R."/>
            <person name="Bertier L."/>
            <person name="Beede B."/>
            <person name="Kafkas S."/>
            <person name="Golino D."/>
            <person name="Preece J."/>
            <person name="Michelmore R."/>
        </authorList>
    </citation>
    <scope>NUCLEOTIDE SEQUENCE [LARGE SCALE GENOMIC DNA]</scope>
</reference>
<gene>
    <name evidence="1" type="ORF">Patl1_14287</name>
</gene>
<comment type="caution">
    <text evidence="1">The sequence shown here is derived from an EMBL/GenBank/DDBJ whole genome shotgun (WGS) entry which is preliminary data.</text>
</comment>
<dbReference type="EMBL" id="CM047904">
    <property type="protein sequence ID" value="KAJ0089628.1"/>
    <property type="molecule type" value="Genomic_DNA"/>
</dbReference>
<evidence type="ECO:0000313" key="2">
    <source>
        <dbReference type="Proteomes" id="UP001164250"/>
    </source>
</evidence>
<proteinExistence type="predicted"/>
<accession>A0ACC1ASJ4</accession>
<evidence type="ECO:0000313" key="1">
    <source>
        <dbReference type="EMBL" id="KAJ0089628.1"/>
    </source>
</evidence>
<sequence>MTRQETGSWVGRQLVGEFRGEEEVTGTGQETHNKHSNAPLTEQHSQRRRRIADVKLEADSKEVE</sequence>
<organism evidence="1 2">
    <name type="scientific">Pistacia atlantica</name>
    <dbReference type="NCBI Taxonomy" id="434234"/>
    <lineage>
        <taxon>Eukaryota</taxon>
        <taxon>Viridiplantae</taxon>
        <taxon>Streptophyta</taxon>
        <taxon>Embryophyta</taxon>
        <taxon>Tracheophyta</taxon>
        <taxon>Spermatophyta</taxon>
        <taxon>Magnoliopsida</taxon>
        <taxon>eudicotyledons</taxon>
        <taxon>Gunneridae</taxon>
        <taxon>Pentapetalae</taxon>
        <taxon>rosids</taxon>
        <taxon>malvids</taxon>
        <taxon>Sapindales</taxon>
        <taxon>Anacardiaceae</taxon>
        <taxon>Pistacia</taxon>
    </lineage>
</organism>